<feature type="domain" description="M23ase beta-sheet core" evidence="3">
    <location>
        <begin position="201"/>
        <end position="297"/>
    </location>
</feature>
<dbReference type="InterPro" id="IPR016047">
    <property type="entry name" value="M23ase_b-sheet_dom"/>
</dbReference>
<gene>
    <name evidence="4" type="ORF">CA2015_0554</name>
</gene>
<sequence>MSRIKYYYDPKTCKYERYVKSKWDVTLNVLGFLSLSSILAVGILIVFHYYFDSPKELILKRENRELNLYYELLEKEVAQLNTMMADLQERDDNLYRVIFESEPIPSSVRNAGYGGSDRFKDIKEKGLNQGKMIISVANKVETLKKQLFIQWESYNELSETALNKEEYWASIPAIQPIHNEELKRLASGYGIRLHPILKVKKMHTGIDFSAPKGTPIYSTGDGVVESVRTEFGGYGKSIQIDHGFGFKTRYAHMNDFNVKTGDKVKRGDKIGTVGNTGSSTAPHVHYEVHKDGKYVNPVNYFFKDLEPTEFDKILELASRENQSLS</sequence>
<dbReference type="CDD" id="cd12797">
    <property type="entry name" value="M23_peptidase"/>
    <property type="match status" value="1"/>
</dbReference>
<dbReference type="Gene3D" id="2.70.70.10">
    <property type="entry name" value="Glucose Permease (Domain IIA)"/>
    <property type="match status" value="1"/>
</dbReference>
<dbReference type="AlphaFoldDB" id="A0A0H4P6H0"/>
<evidence type="ECO:0000259" key="3">
    <source>
        <dbReference type="Pfam" id="PF01551"/>
    </source>
</evidence>
<keyword evidence="2" id="KW-0472">Membrane</keyword>
<dbReference type="Pfam" id="PF01551">
    <property type="entry name" value="Peptidase_M23"/>
    <property type="match status" value="1"/>
</dbReference>
<dbReference type="PANTHER" id="PTHR21666">
    <property type="entry name" value="PEPTIDASE-RELATED"/>
    <property type="match status" value="1"/>
</dbReference>
<dbReference type="FunFam" id="2.70.70.10:FF:000006">
    <property type="entry name" value="M23 family peptidase"/>
    <property type="match status" value="1"/>
</dbReference>
<evidence type="ECO:0000256" key="2">
    <source>
        <dbReference type="SAM" id="Phobius"/>
    </source>
</evidence>
<keyword evidence="5" id="KW-1185">Reference proteome</keyword>
<feature type="transmembrane region" description="Helical" evidence="2">
    <location>
        <begin position="29"/>
        <end position="51"/>
    </location>
</feature>
<dbReference type="PANTHER" id="PTHR21666:SF286">
    <property type="entry name" value="LIPOPROTEIN NLPD"/>
    <property type="match status" value="1"/>
</dbReference>
<dbReference type="STRING" id="320787.CA2015_0554"/>
<name>A0A0H4P6H0_9BACT</name>
<dbReference type="OrthoDB" id="9810477at2"/>
<dbReference type="InterPro" id="IPR050570">
    <property type="entry name" value="Cell_wall_metabolism_enzyme"/>
</dbReference>
<keyword evidence="2" id="KW-1133">Transmembrane helix</keyword>
<organism evidence="4 5">
    <name type="scientific">Cyclobacterium amurskyense</name>
    <dbReference type="NCBI Taxonomy" id="320787"/>
    <lineage>
        <taxon>Bacteria</taxon>
        <taxon>Pseudomonadati</taxon>
        <taxon>Bacteroidota</taxon>
        <taxon>Cytophagia</taxon>
        <taxon>Cytophagales</taxon>
        <taxon>Cyclobacteriaceae</taxon>
        <taxon>Cyclobacterium</taxon>
    </lineage>
</organism>
<accession>A0A0H4P6H0</accession>
<evidence type="ECO:0000313" key="5">
    <source>
        <dbReference type="Proteomes" id="UP000036520"/>
    </source>
</evidence>
<protein>
    <submittedName>
        <fullName evidence="4">Peptidase M23</fullName>
    </submittedName>
</protein>
<reference evidence="4 5" key="1">
    <citation type="submission" date="2015-07" db="EMBL/GenBank/DDBJ databases">
        <authorList>
            <person name="Kim K.M."/>
        </authorList>
    </citation>
    <scope>NUCLEOTIDE SEQUENCE [LARGE SCALE GENOMIC DNA]</scope>
    <source>
        <strain evidence="4 5">KCTC 12363</strain>
    </source>
</reference>
<dbReference type="RefSeq" id="WP_048640505.1">
    <property type="nucleotide sequence ID" value="NZ_CAXBGM010000143.1"/>
</dbReference>
<dbReference type="EMBL" id="CP012040">
    <property type="protein sequence ID" value="AKP50021.1"/>
    <property type="molecule type" value="Genomic_DNA"/>
</dbReference>
<feature type="coiled-coil region" evidence="1">
    <location>
        <begin position="63"/>
        <end position="90"/>
    </location>
</feature>
<dbReference type="SUPFAM" id="SSF51261">
    <property type="entry name" value="Duplicated hybrid motif"/>
    <property type="match status" value="1"/>
</dbReference>
<dbReference type="KEGG" id="camu:CA2015_0554"/>
<dbReference type="Proteomes" id="UP000036520">
    <property type="component" value="Chromosome"/>
</dbReference>
<keyword evidence="1" id="KW-0175">Coiled coil</keyword>
<dbReference type="GO" id="GO:0004222">
    <property type="term" value="F:metalloendopeptidase activity"/>
    <property type="evidence" value="ECO:0007669"/>
    <property type="project" value="TreeGrafter"/>
</dbReference>
<evidence type="ECO:0000256" key="1">
    <source>
        <dbReference type="SAM" id="Coils"/>
    </source>
</evidence>
<dbReference type="InterPro" id="IPR011055">
    <property type="entry name" value="Dup_hybrid_motif"/>
</dbReference>
<proteinExistence type="predicted"/>
<evidence type="ECO:0000313" key="4">
    <source>
        <dbReference type="EMBL" id="AKP50021.1"/>
    </source>
</evidence>
<keyword evidence="2" id="KW-0812">Transmembrane</keyword>